<keyword evidence="2" id="KW-1185">Reference proteome</keyword>
<proteinExistence type="predicted"/>
<dbReference type="RefSeq" id="WP_379159054.1">
    <property type="nucleotide sequence ID" value="NZ_JBHSRJ010000009.1"/>
</dbReference>
<gene>
    <name evidence="1" type="ORF">ACFPYL_21035</name>
</gene>
<comment type="caution">
    <text evidence="1">The sequence shown here is derived from an EMBL/GenBank/DDBJ whole genome shotgun (WGS) entry which is preliminary data.</text>
</comment>
<evidence type="ECO:0000313" key="1">
    <source>
        <dbReference type="EMBL" id="MFC6045584.1"/>
    </source>
</evidence>
<protein>
    <recommendedName>
        <fullName evidence="3">Excreted virulence factor EspC (Type VII ESX diderm)</fullName>
    </recommendedName>
</protein>
<evidence type="ECO:0000313" key="2">
    <source>
        <dbReference type="Proteomes" id="UP001596135"/>
    </source>
</evidence>
<organism evidence="1 2">
    <name type="scientific">Nocardioides hankookensis</name>
    <dbReference type="NCBI Taxonomy" id="443157"/>
    <lineage>
        <taxon>Bacteria</taxon>
        <taxon>Bacillati</taxon>
        <taxon>Actinomycetota</taxon>
        <taxon>Actinomycetes</taxon>
        <taxon>Propionibacteriales</taxon>
        <taxon>Nocardioidaceae</taxon>
        <taxon>Nocardioides</taxon>
    </lineage>
</organism>
<dbReference type="Proteomes" id="UP001596135">
    <property type="component" value="Unassembled WGS sequence"/>
</dbReference>
<evidence type="ECO:0008006" key="3">
    <source>
        <dbReference type="Google" id="ProtNLM"/>
    </source>
</evidence>
<reference evidence="2" key="1">
    <citation type="journal article" date="2019" name="Int. J. Syst. Evol. Microbiol.">
        <title>The Global Catalogue of Microorganisms (GCM) 10K type strain sequencing project: providing services to taxonomists for standard genome sequencing and annotation.</title>
        <authorList>
            <consortium name="The Broad Institute Genomics Platform"/>
            <consortium name="The Broad Institute Genome Sequencing Center for Infectious Disease"/>
            <person name="Wu L."/>
            <person name="Ma J."/>
        </authorList>
    </citation>
    <scope>NUCLEOTIDE SEQUENCE [LARGE SCALE GENOMIC DNA]</scope>
    <source>
        <strain evidence="2">CCUG 54522</strain>
    </source>
</reference>
<sequence>MEAVPLAMGRTARSWDEQHLDLEAAAGQLGAAPTGGFTTGVAGAAARFASTWQRHVSELGETAETRADGLRTSATDYLQTDTAVASDQLLLGLQVKEVR</sequence>
<accession>A0ABW1LP05</accession>
<name>A0ABW1LP05_9ACTN</name>
<dbReference type="EMBL" id="JBHSRJ010000009">
    <property type="protein sequence ID" value="MFC6045584.1"/>
    <property type="molecule type" value="Genomic_DNA"/>
</dbReference>